<name>A0ABU4SEG6_9GAMM</name>
<accession>A0ABU4SEG6</accession>
<dbReference type="EMBL" id="VCDN01000101">
    <property type="protein sequence ID" value="MDX7989195.1"/>
    <property type="molecule type" value="Genomic_DNA"/>
</dbReference>
<keyword evidence="8 15" id="KW-0067">ATP-binding</keyword>
<dbReference type="SUPFAM" id="SSF52980">
    <property type="entry name" value="Restriction endonuclease-like"/>
    <property type="match status" value="1"/>
</dbReference>
<evidence type="ECO:0000256" key="12">
    <source>
        <dbReference type="ARBA" id="ARBA00023235"/>
    </source>
</evidence>
<dbReference type="NCBIfam" id="NF008128">
    <property type="entry name" value="PRK10876.1"/>
    <property type="match status" value="1"/>
</dbReference>
<dbReference type="InterPro" id="IPR011604">
    <property type="entry name" value="PDDEXK-like_dom_sf"/>
</dbReference>
<dbReference type="PANTHER" id="PTHR11070">
    <property type="entry name" value="UVRD / RECB / PCRA DNA HELICASE FAMILY MEMBER"/>
    <property type="match status" value="1"/>
</dbReference>
<dbReference type="InterPro" id="IPR014016">
    <property type="entry name" value="UvrD-like_ATP-bd"/>
</dbReference>
<evidence type="ECO:0000256" key="16">
    <source>
        <dbReference type="PROSITE-ProRule" id="PRU00560"/>
    </source>
</evidence>
<evidence type="ECO:0000313" key="20">
    <source>
        <dbReference type="Proteomes" id="UP001271890"/>
    </source>
</evidence>
<keyword evidence="11 15" id="KW-0234">DNA repair</keyword>
<comment type="miscellaneous">
    <text evidence="15">In the RecBCD complex, RecB has a slow 3'-5' helicase, an exonuclease activity and loads RecA onto ssDNA, RecD has a fast 5'-3' helicase activity, while RecC stimulates the ATPase and processivity of the RecB helicase and contributes to recognition of the Chi site.</text>
</comment>
<keyword evidence="9 15" id="KW-0460">Magnesium</keyword>
<comment type="function">
    <text evidence="15">A helicase/nuclease that prepares dsDNA breaks (DSB) for recombinational DNA repair. Binds to DSBs and unwinds DNA via a highly rapid and processive ATP-dependent bidirectional helicase activity. Unwinds dsDNA until it encounters a Chi (crossover hotspot instigator) sequence from the 3' direction. Cuts ssDNA a few nucleotides 3' to the Chi site. The properties and activities of the enzyme are changed at Chi. The Chi-altered holoenzyme produces a long 3'-ssDNA overhang and facilitates RecA-binding to the ssDNA for homologous DNA recombination and repair. Holoenzyme degrades any linearized DNA that is unable to undergo homologous recombination. In the holoenzyme this subunit contributes ATPase, 3'-5' helicase, exonuclease activity and loads RecA onto ssDNA.</text>
</comment>
<keyword evidence="10 15" id="KW-0238">DNA-binding</keyword>
<dbReference type="PANTHER" id="PTHR11070:SF23">
    <property type="entry name" value="RECBCD ENZYME SUBUNIT RECB"/>
    <property type="match status" value="1"/>
</dbReference>
<dbReference type="Proteomes" id="UP001271890">
    <property type="component" value="Unassembled WGS sequence"/>
</dbReference>
<dbReference type="InterPro" id="IPR027417">
    <property type="entry name" value="P-loop_NTPase"/>
</dbReference>
<dbReference type="RefSeq" id="WP_319931568.1">
    <property type="nucleotide sequence ID" value="NZ_VCDN01000101.1"/>
</dbReference>
<evidence type="ECO:0000256" key="15">
    <source>
        <dbReference type="HAMAP-Rule" id="MF_01485"/>
    </source>
</evidence>
<evidence type="ECO:0000256" key="14">
    <source>
        <dbReference type="ARBA" id="ARBA00048988"/>
    </source>
</evidence>
<evidence type="ECO:0000256" key="8">
    <source>
        <dbReference type="ARBA" id="ARBA00022840"/>
    </source>
</evidence>
<keyword evidence="5 15" id="KW-0378">Hydrolase</keyword>
<organism evidence="19 20">
    <name type="scientific">Xenorhabdus santafensis</name>
    <dbReference type="NCBI Taxonomy" id="2582833"/>
    <lineage>
        <taxon>Bacteria</taxon>
        <taxon>Pseudomonadati</taxon>
        <taxon>Pseudomonadota</taxon>
        <taxon>Gammaproteobacteria</taxon>
        <taxon>Enterobacterales</taxon>
        <taxon>Morganellaceae</taxon>
        <taxon>Xenorhabdus</taxon>
    </lineage>
</organism>
<comment type="caution">
    <text evidence="19">The sequence shown here is derived from an EMBL/GenBank/DDBJ whole genome shotgun (WGS) entry which is preliminary data.</text>
</comment>
<dbReference type="Pfam" id="PF13361">
    <property type="entry name" value="UvrD_C"/>
    <property type="match status" value="2"/>
</dbReference>
<dbReference type="EC" id="5.6.2.4" evidence="15"/>
<comment type="cofactor">
    <cofactor evidence="15">
        <name>Mg(2+)</name>
        <dbReference type="ChEBI" id="CHEBI:18420"/>
    </cofactor>
    <text evidence="15">Binds 1 Mg(2+) ion per subunit.</text>
</comment>
<comment type="subunit">
    <text evidence="15">Heterotrimer of RecB, RecC and RecD. All subunits contribute to DNA-binding. Interacts with RecA.</text>
</comment>
<comment type="domain">
    <text evidence="15">The C-terminal domain has nuclease activity and interacts with RecD. It interacts with RecA, facilitating its loading onto ssDNA.</text>
</comment>
<evidence type="ECO:0000259" key="17">
    <source>
        <dbReference type="PROSITE" id="PS51198"/>
    </source>
</evidence>
<dbReference type="InterPro" id="IPR000212">
    <property type="entry name" value="DNA_helicase_UvrD/REP"/>
</dbReference>
<comment type="similarity">
    <text evidence="15">Belongs to the helicase family. UvrD subfamily.</text>
</comment>
<feature type="binding site" evidence="15">
    <location>
        <position position="1023"/>
    </location>
    <ligand>
        <name>Mg(2+)</name>
        <dbReference type="ChEBI" id="CHEBI:18420"/>
    </ligand>
</feature>
<comment type="catalytic activity">
    <reaction evidence="13 15">
        <text>Couples ATP hydrolysis with the unwinding of duplex DNA by translocating in the 3'-5' direction.</text>
        <dbReference type="EC" id="5.6.2.4"/>
    </reaction>
</comment>
<evidence type="ECO:0000256" key="6">
    <source>
        <dbReference type="ARBA" id="ARBA00022806"/>
    </source>
</evidence>
<dbReference type="Gene3D" id="3.40.50.300">
    <property type="entry name" value="P-loop containing nucleotide triphosphate hydrolases"/>
    <property type="match status" value="2"/>
</dbReference>
<dbReference type="InterPro" id="IPR004586">
    <property type="entry name" value="RecB"/>
</dbReference>
<evidence type="ECO:0000256" key="4">
    <source>
        <dbReference type="ARBA" id="ARBA00022763"/>
    </source>
</evidence>
<dbReference type="PROSITE" id="PS51198">
    <property type="entry name" value="UVRD_HELICASE_ATP_BIND"/>
    <property type="match status" value="1"/>
</dbReference>
<protein>
    <recommendedName>
        <fullName evidence="15">RecBCD enzyme subunit RecB</fullName>
        <ecNumber evidence="15">3.1.11.5</ecNumber>
        <ecNumber evidence="15">5.6.2.4</ecNumber>
    </recommendedName>
    <alternativeName>
        <fullName evidence="15">DNA 3'-5' helicase subunit RecB</fullName>
    </alternativeName>
    <alternativeName>
        <fullName evidence="15">Exonuclease V subunit RecB</fullName>
        <shortName evidence="15">ExoV subunit RecB</shortName>
    </alternativeName>
    <alternativeName>
        <fullName evidence="15">Helicase/nuclease RecBCD subunit RecB</fullName>
    </alternativeName>
</protein>
<evidence type="ECO:0000256" key="13">
    <source>
        <dbReference type="ARBA" id="ARBA00034617"/>
    </source>
</evidence>
<feature type="region of interest" description="Nuclease activity, interacts with RecD and RecA" evidence="15">
    <location>
        <begin position="947"/>
        <end position="1248"/>
    </location>
</feature>
<keyword evidence="6 15" id="KW-0347">Helicase</keyword>
<evidence type="ECO:0000256" key="9">
    <source>
        <dbReference type="ARBA" id="ARBA00022842"/>
    </source>
</evidence>
<dbReference type="NCBIfam" id="TIGR00609">
    <property type="entry name" value="recB"/>
    <property type="match status" value="1"/>
</dbReference>
<keyword evidence="20" id="KW-1185">Reference proteome</keyword>
<feature type="domain" description="UvrD-like helicase C-terminal" evidence="18">
    <location>
        <begin position="523"/>
        <end position="789"/>
    </location>
</feature>
<evidence type="ECO:0000256" key="3">
    <source>
        <dbReference type="ARBA" id="ARBA00022741"/>
    </source>
</evidence>
<proteinExistence type="inferred from homology"/>
<dbReference type="Pfam" id="PF00580">
    <property type="entry name" value="UvrD-helicase"/>
    <property type="match status" value="1"/>
</dbReference>
<evidence type="ECO:0000256" key="5">
    <source>
        <dbReference type="ARBA" id="ARBA00022801"/>
    </source>
</evidence>
<dbReference type="Gene3D" id="1.10.486.10">
    <property type="entry name" value="PCRA, domain 4"/>
    <property type="match status" value="1"/>
</dbReference>
<dbReference type="InterPro" id="IPR038726">
    <property type="entry name" value="PDDEXK_AddAB-type"/>
</dbReference>
<dbReference type="InterPro" id="IPR011335">
    <property type="entry name" value="Restrct_endonuc-II-like"/>
</dbReference>
<comment type="catalytic activity">
    <reaction evidence="14 15">
        <text>ATP + H2O = ADP + phosphate + H(+)</text>
        <dbReference type="Rhea" id="RHEA:13065"/>
        <dbReference type="ChEBI" id="CHEBI:15377"/>
        <dbReference type="ChEBI" id="CHEBI:15378"/>
        <dbReference type="ChEBI" id="CHEBI:30616"/>
        <dbReference type="ChEBI" id="CHEBI:43474"/>
        <dbReference type="ChEBI" id="CHEBI:456216"/>
        <dbReference type="EC" id="5.6.2.4"/>
    </reaction>
</comment>
<keyword evidence="1 15" id="KW-0540">Nuclease</keyword>
<evidence type="ECO:0000259" key="18">
    <source>
        <dbReference type="PROSITE" id="PS51217"/>
    </source>
</evidence>
<feature type="binding site" evidence="16">
    <location>
        <begin position="31"/>
        <end position="38"/>
    </location>
    <ligand>
        <name>ATP</name>
        <dbReference type="ChEBI" id="CHEBI:30616"/>
    </ligand>
</feature>
<dbReference type="InterPro" id="IPR014017">
    <property type="entry name" value="DNA_helicase_UvrD-like_C"/>
</dbReference>
<keyword evidence="7 15" id="KW-0269">Exonuclease</keyword>
<dbReference type="EC" id="3.1.11.5" evidence="15"/>
<dbReference type="Pfam" id="PF12705">
    <property type="entry name" value="PDDEXK_1"/>
    <property type="match status" value="1"/>
</dbReference>
<dbReference type="SUPFAM" id="SSF52540">
    <property type="entry name" value="P-loop containing nucleoside triphosphate hydrolases"/>
    <property type="match status" value="1"/>
</dbReference>
<feature type="binding site" evidence="15">
    <location>
        <position position="1134"/>
    </location>
    <ligand>
        <name>Mg(2+)</name>
        <dbReference type="ChEBI" id="CHEBI:18420"/>
    </ligand>
</feature>
<evidence type="ECO:0000256" key="1">
    <source>
        <dbReference type="ARBA" id="ARBA00022722"/>
    </source>
</evidence>
<evidence type="ECO:0000256" key="10">
    <source>
        <dbReference type="ARBA" id="ARBA00023125"/>
    </source>
</evidence>
<evidence type="ECO:0000256" key="2">
    <source>
        <dbReference type="ARBA" id="ARBA00022723"/>
    </source>
</evidence>
<evidence type="ECO:0000313" key="19">
    <source>
        <dbReference type="EMBL" id="MDX7989195.1"/>
    </source>
</evidence>
<feature type="region of interest" description="DNA-binding and helicase activity, interacts with RecC" evidence="15">
    <location>
        <begin position="1"/>
        <end position="901"/>
    </location>
</feature>
<feature type="active site" description="For nuclease activity" evidence="15">
    <location>
        <position position="1147"/>
    </location>
</feature>
<keyword evidence="4 15" id="KW-0227">DNA damage</keyword>
<keyword evidence="12 15" id="KW-0413">Isomerase</keyword>
<evidence type="ECO:0000256" key="7">
    <source>
        <dbReference type="ARBA" id="ARBA00022839"/>
    </source>
</evidence>
<keyword evidence="3 15" id="KW-0547">Nucleotide-binding</keyword>
<dbReference type="Gene3D" id="3.90.320.10">
    <property type="match status" value="1"/>
</dbReference>
<keyword evidence="2 15" id="KW-0479">Metal-binding</keyword>
<dbReference type="PROSITE" id="PS51217">
    <property type="entry name" value="UVRD_HELICASE_CTER"/>
    <property type="match status" value="1"/>
</dbReference>
<evidence type="ECO:0000256" key="11">
    <source>
        <dbReference type="ARBA" id="ARBA00023204"/>
    </source>
</evidence>
<reference evidence="20" key="1">
    <citation type="journal article" date="2024" name="Toxins">
        <title>Genome Sequence Analysis of Native Xenorhabdus Strains Isolated from Entomopathogenic Nematodes in Argentina.</title>
        <authorList>
            <person name="Palma L."/>
            <person name="Frizzo L."/>
            <person name="Kaiser S."/>
            <person name="Berry C."/>
            <person name="Caballero P."/>
            <person name="Bode H.B."/>
            <person name="Del Valle E.E."/>
        </authorList>
    </citation>
    <scope>NUCLEOTIDE SEQUENCE [LARGE SCALE GENOMIC DNA]</scope>
    <source>
        <strain evidence="20">12</strain>
    </source>
</reference>
<dbReference type="Gene3D" id="1.10.3170.10">
    <property type="entry name" value="Recbcd, chain B, domain 2"/>
    <property type="match status" value="1"/>
</dbReference>
<gene>
    <name evidence="15 19" type="primary">recB</name>
    <name evidence="19" type="ORF">FE392_18085</name>
</gene>
<feature type="binding site" evidence="15">
    <location>
        <position position="1147"/>
    </location>
    <ligand>
        <name>Mg(2+)</name>
        <dbReference type="ChEBI" id="CHEBI:18420"/>
    </ligand>
</feature>
<dbReference type="CDD" id="cd22352">
    <property type="entry name" value="RecB_C-like"/>
    <property type="match status" value="1"/>
</dbReference>
<dbReference type="HAMAP" id="MF_01485">
    <property type="entry name" value="RecB"/>
    <property type="match status" value="1"/>
</dbReference>
<comment type="catalytic activity">
    <reaction evidence="15">
        <text>Exonucleolytic cleavage (in the presence of ATP) in either 5'- to 3'- or 3'- to 5'-direction to yield 5'-phosphooligonucleotides.</text>
        <dbReference type="EC" id="3.1.11.5"/>
    </reaction>
</comment>
<feature type="domain" description="UvrD-like helicase ATP-binding" evidence="17">
    <location>
        <begin position="10"/>
        <end position="493"/>
    </location>
</feature>
<sequence length="1248" mass="141929">MPDNSLQPHKLPSHKLNALTLPLYGQRLIEASAGTGKTYTIGLLYLRLLLGLGGSAAFSRPLNVEEILVVTFTKAATDELRGRIRENIHQLRLACIREENAVIDPSYQQLLDEIPDRESAASWLLIAERQMDEAAIYTIHGFCQRMLVHNAFESGVLFDQTLIQDEGQLRKQGCADFWRRHCYPLPLPIAGEISKLWSGPEALLKDISDYLYGDMPYIANAPDSDETVFSRHQKITEQIEAIKQQWNEVASGLHDLIANSDVDKRSYTKKNLPNWINKVSEWAKLPTEDYQLPKELDKFCQSRLVEKTKKGTAPQHPLFEAIDELYQYPLTLKDIIISKAIIEVRQSVHQEKLMRGYMGFDDLLTRLDSALKHAGGKQLAAAIRQRYPVAMIDEFQDTDPQQYRIFQAIYHFQPEFDSLVPLPEEQLPEEQLLENPSSGDKKSEDQKAANGLLFIGDPKQAIYAFRGADIFTYIRARSNVSAHYTLETNWRSSAPMVHAVNKLFSRTERPFLFAQIPFINVKAAEKNHGLKFSLHNEEQTALRFWLQPGEGVSKGEYEQNMARLCAAQIRDWLQAGQEGKALLHRAEKSRPVVAADITVLVRDRREAALIRNELNALKIPSVFLSNRESVFDTSEAKDLLWLLQAVLAPEKARELRSALASSLFGMSAQQIDQLNNDEAAWDRLVDEFDGYARIWRSRGVLPMLRTVMVKYRIAENLLASDDGERRLTDIMHIGELLQEASQQLDSEHAVARWLAQQISRPNPQSESQLMRLESDRHLVQICTIHKSKGLEYPLVCLPFICGYKKQKQAIYHDRHNFEAHLSISHDNEKLKEALELADEERLAEDLRLLYVALTRAVYHCSVGVAPLIKGNKSKEGDTDLHLSALGYLLQRGEQGNAELLRNSLHELSGDGIEITQIENIGDAPWSAQNENRVSLVAKRFQRSIRDDWRVTSYSGLQHSASRAISPTIFNNRANALGESVDVIVQSISPKLDIDARGEKQEGALLQMTPHTFPRGATAGTFLHSILEDLDPDNLPERASLEEKLAASGFDENWAAVLEQWIDNLLKADLNGQGLRLADVPYHHQQSEMQFYLPVDKLLHSGAMDALTRRYDPLSAQCAPLAFHQVKGMLKGFIDLVFCWQDKFYVVDYKSNWLGEDSQAYTQEAMAASMIEHRYDLQYQLYTLALHRYLRHRLANYDYSKHFGGVIYLFLRGIDKDNPGHGVYYYLPPFEFIDELDALFSAEDEEQSA</sequence>
<comment type="domain">
    <text evidence="15">The N-terminal DNA-binding domain is a ssDNA-dependent ATPase and has ATP-dependent 3'-5' helicase function. This domain interacts with RecC.</text>
</comment>